<name>A0A061FR62_THECC</name>
<dbReference type="Proteomes" id="UP000026915">
    <property type="component" value="Chromosome 10"/>
</dbReference>
<gene>
    <name evidence="2" type="ORF">TCM_044700</name>
</gene>
<proteinExistence type="predicted"/>
<keyword evidence="3" id="KW-1185">Reference proteome</keyword>
<protein>
    <submittedName>
        <fullName evidence="2">Uncharacterized protein</fullName>
    </submittedName>
</protein>
<dbReference type="EMBL" id="CM001888">
    <property type="protein sequence ID" value="EOY19561.1"/>
    <property type="molecule type" value="Genomic_DNA"/>
</dbReference>
<evidence type="ECO:0000313" key="3">
    <source>
        <dbReference type="Proteomes" id="UP000026915"/>
    </source>
</evidence>
<feature type="region of interest" description="Disordered" evidence="1">
    <location>
        <begin position="1"/>
        <end position="61"/>
    </location>
</feature>
<dbReference type="AlphaFoldDB" id="A0A061FR62"/>
<evidence type="ECO:0000256" key="1">
    <source>
        <dbReference type="SAM" id="MobiDB-lite"/>
    </source>
</evidence>
<dbReference type="InParanoid" id="A0A061FR62"/>
<feature type="compositionally biased region" description="Low complexity" evidence="1">
    <location>
        <begin position="45"/>
        <end position="54"/>
    </location>
</feature>
<organism evidence="2 3">
    <name type="scientific">Theobroma cacao</name>
    <name type="common">Cacao</name>
    <name type="synonym">Cocoa</name>
    <dbReference type="NCBI Taxonomy" id="3641"/>
    <lineage>
        <taxon>Eukaryota</taxon>
        <taxon>Viridiplantae</taxon>
        <taxon>Streptophyta</taxon>
        <taxon>Embryophyta</taxon>
        <taxon>Tracheophyta</taxon>
        <taxon>Spermatophyta</taxon>
        <taxon>Magnoliopsida</taxon>
        <taxon>eudicotyledons</taxon>
        <taxon>Gunneridae</taxon>
        <taxon>Pentapetalae</taxon>
        <taxon>rosids</taxon>
        <taxon>malvids</taxon>
        <taxon>Malvales</taxon>
        <taxon>Malvaceae</taxon>
        <taxon>Byttnerioideae</taxon>
        <taxon>Theobroma</taxon>
    </lineage>
</organism>
<reference evidence="2 3" key="1">
    <citation type="journal article" date="2013" name="Genome Biol.">
        <title>The genome sequence of the most widely cultivated cacao type and its use to identify candidate genes regulating pod color.</title>
        <authorList>
            <person name="Motamayor J.C."/>
            <person name="Mockaitis K."/>
            <person name="Schmutz J."/>
            <person name="Haiminen N."/>
            <person name="Iii D.L."/>
            <person name="Cornejo O."/>
            <person name="Findley S.D."/>
            <person name="Zheng P."/>
            <person name="Utro F."/>
            <person name="Royaert S."/>
            <person name="Saski C."/>
            <person name="Jenkins J."/>
            <person name="Podicheti R."/>
            <person name="Zhao M."/>
            <person name="Scheffler B.E."/>
            <person name="Stack J.C."/>
            <person name="Feltus F.A."/>
            <person name="Mustiga G.M."/>
            <person name="Amores F."/>
            <person name="Phillips W."/>
            <person name="Marelli J.P."/>
            <person name="May G.D."/>
            <person name="Shapiro H."/>
            <person name="Ma J."/>
            <person name="Bustamante C.D."/>
            <person name="Schnell R.J."/>
            <person name="Main D."/>
            <person name="Gilbert D."/>
            <person name="Parida L."/>
            <person name="Kuhn D.N."/>
        </authorList>
    </citation>
    <scope>NUCLEOTIDE SEQUENCE [LARGE SCALE GENOMIC DNA]</scope>
    <source>
        <strain evidence="3">cv. Matina 1-6</strain>
    </source>
</reference>
<sequence>MAADGPSNPPNHSFSVPPSLPMVAAPTPSPLEEGKLQPPPSHGFPQPIQTQIQPPTSPRFQKKSFLSIISKRKPPVVPPTRDPFVYKDRPAAAFFEDEIQTLAQPFKTSLVGKFSRMPKLLEVRSAFKGIGLAGAYEVRWLDYKHVLIHLSNEQDFNRIWTKQN</sequence>
<evidence type="ECO:0000313" key="2">
    <source>
        <dbReference type="EMBL" id="EOY19561.1"/>
    </source>
</evidence>
<dbReference type="Gramene" id="EOY19561">
    <property type="protein sequence ID" value="EOY19561"/>
    <property type="gene ID" value="TCM_044700"/>
</dbReference>
<accession>A0A061FR62</accession>
<dbReference type="HOGENOM" id="CLU_1621931_0_0_1"/>